<evidence type="ECO:0000313" key="2">
    <source>
        <dbReference type="EMBL" id="KGK39366.1"/>
    </source>
</evidence>
<proteinExistence type="predicted"/>
<feature type="compositionally biased region" description="Basic residues" evidence="1">
    <location>
        <begin position="368"/>
        <end position="386"/>
    </location>
</feature>
<organism evidence="2 3">
    <name type="scientific">Pichia kudriavzevii</name>
    <name type="common">Yeast</name>
    <name type="synonym">Issatchenkia orientalis</name>
    <dbReference type="NCBI Taxonomy" id="4909"/>
    <lineage>
        <taxon>Eukaryota</taxon>
        <taxon>Fungi</taxon>
        <taxon>Dikarya</taxon>
        <taxon>Ascomycota</taxon>
        <taxon>Saccharomycotina</taxon>
        <taxon>Pichiomycetes</taxon>
        <taxon>Pichiales</taxon>
        <taxon>Pichiaceae</taxon>
        <taxon>Pichia</taxon>
    </lineage>
</organism>
<feature type="compositionally biased region" description="Basic and acidic residues" evidence="1">
    <location>
        <begin position="340"/>
        <end position="357"/>
    </location>
</feature>
<gene>
    <name evidence="2" type="ORF">JL09_g1454</name>
</gene>
<comment type="caution">
    <text evidence="2">The sequence shown here is derived from an EMBL/GenBank/DDBJ whole genome shotgun (WGS) entry which is preliminary data.</text>
</comment>
<accession>A0A099P5T1</accession>
<protein>
    <recommendedName>
        <fullName evidence="4">Protein NBA1</fullName>
    </recommendedName>
</protein>
<feature type="compositionally biased region" description="Polar residues" evidence="1">
    <location>
        <begin position="44"/>
        <end position="54"/>
    </location>
</feature>
<dbReference type="eggNOG" id="ENOG502R6DJ">
    <property type="taxonomic scope" value="Eukaryota"/>
</dbReference>
<evidence type="ECO:0000256" key="1">
    <source>
        <dbReference type="SAM" id="MobiDB-lite"/>
    </source>
</evidence>
<feature type="region of interest" description="Disordered" evidence="1">
    <location>
        <begin position="1"/>
        <end position="102"/>
    </location>
</feature>
<feature type="compositionally biased region" description="Polar residues" evidence="1">
    <location>
        <begin position="282"/>
        <end position="292"/>
    </location>
</feature>
<dbReference type="AlphaFoldDB" id="A0A099P5T1"/>
<dbReference type="VEuPathDB" id="FungiDB:C5L36_0B09410"/>
<feature type="region of interest" description="Disordered" evidence="1">
    <location>
        <begin position="200"/>
        <end position="254"/>
    </location>
</feature>
<feature type="compositionally biased region" description="Basic and acidic residues" evidence="1">
    <location>
        <begin position="219"/>
        <end position="229"/>
    </location>
</feature>
<feature type="region of interest" description="Disordered" evidence="1">
    <location>
        <begin position="150"/>
        <end position="186"/>
    </location>
</feature>
<dbReference type="HOGENOM" id="CLU_584018_0_0_1"/>
<sequence>MTDSEVEPLLGKSAGSSVYDRIPSDASLKKSPSSTLPIQIEEGTPSQAKSNTTDTDSEKSALNSGLKIPPRSNSRSYSLSKASTRNSPPKFPSIENLSQNPNTTINSFKVGNTAGNRTSVFSDYSGIVQQVDIDTIKFVGNKDSVQLSGNFSSSSSNHYIQEDNDASSLPKTPRALSKEKYPGTNALDSKNMANLIRKNTEHSPIKKTGLPLPESPLPKLHDAYKHPRSVETSPLKKRHQKSLSNASSESSKVHQQLDNIMKEVEDLQSVIDDDQLKKTGSKLSMASTNHSFHTADDGDSIYTTNPLLEPEEDGQKPEEDEETVTLKFGHTLDPSLLGTVKHESPLRLKNPKTESTKSHAKSTSSKSGKSRHSKSSSSHKSKRRSTSSRNSLKPFSYETLAKLLNATDGIIIGQEFATLNIPSEEKFLIERIVDSISRLTANMMLNPARYDQSCARLERVLNVLEGFD</sequence>
<reference evidence="3" key="1">
    <citation type="journal article" date="2014" name="Microb. Cell Fact.">
        <title>Exploiting Issatchenkia orientalis SD108 for succinic acid production.</title>
        <authorList>
            <person name="Xiao H."/>
            <person name="Shao Z."/>
            <person name="Jiang Y."/>
            <person name="Dole S."/>
            <person name="Zhao H."/>
        </authorList>
    </citation>
    <scope>NUCLEOTIDE SEQUENCE [LARGE SCALE GENOMIC DNA]</scope>
    <source>
        <strain evidence="3">SD108</strain>
    </source>
</reference>
<dbReference type="Proteomes" id="UP000029867">
    <property type="component" value="Unassembled WGS sequence"/>
</dbReference>
<name>A0A099P5T1_PICKU</name>
<dbReference type="EMBL" id="JQFK01000009">
    <property type="protein sequence ID" value="KGK39366.1"/>
    <property type="molecule type" value="Genomic_DNA"/>
</dbReference>
<evidence type="ECO:0000313" key="3">
    <source>
        <dbReference type="Proteomes" id="UP000029867"/>
    </source>
</evidence>
<feature type="compositionally biased region" description="Polar residues" evidence="1">
    <location>
        <begin position="71"/>
        <end position="87"/>
    </location>
</feature>
<feature type="region of interest" description="Disordered" evidence="1">
    <location>
        <begin position="282"/>
        <end position="391"/>
    </location>
</feature>
<evidence type="ECO:0008006" key="4">
    <source>
        <dbReference type="Google" id="ProtNLM"/>
    </source>
</evidence>